<feature type="transmembrane region" description="Helical" evidence="1">
    <location>
        <begin position="63"/>
        <end position="86"/>
    </location>
</feature>
<name>A0ABM6SKS2_9ACTN</name>
<accession>A0ABM6SKS2</accession>
<proteinExistence type="predicted"/>
<dbReference type="Proteomes" id="UP000238413">
    <property type="component" value="Chromosome"/>
</dbReference>
<keyword evidence="1" id="KW-1133">Transmembrane helix</keyword>
<protein>
    <recommendedName>
        <fullName evidence="4">DUF998 domain-containing protein</fullName>
    </recommendedName>
</protein>
<gene>
    <name evidence="2" type="ORF">C4B68_02785</name>
</gene>
<organism evidence="2 3">
    <name type="scientific">Streptomyces dengpaensis</name>
    <dbReference type="NCBI Taxonomy" id="2049881"/>
    <lineage>
        <taxon>Bacteria</taxon>
        <taxon>Bacillati</taxon>
        <taxon>Actinomycetota</taxon>
        <taxon>Actinomycetes</taxon>
        <taxon>Kitasatosporales</taxon>
        <taxon>Streptomycetaceae</taxon>
        <taxon>Streptomyces</taxon>
    </lineage>
</organism>
<keyword evidence="3" id="KW-1185">Reference proteome</keyword>
<dbReference type="Pfam" id="PF20334">
    <property type="entry name" value="DUF6629"/>
    <property type="match status" value="1"/>
</dbReference>
<feature type="transmembrane region" description="Helical" evidence="1">
    <location>
        <begin position="181"/>
        <end position="198"/>
    </location>
</feature>
<dbReference type="RefSeq" id="WP_099501204.1">
    <property type="nucleotide sequence ID" value="NZ_CP026652.1"/>
</dbReference>
<feature type="transmembrane region" description="Helical" evidence="1">
    <location>
        <begin position="132"/>
        <end position="150"/>
    </location>
</feature>
<dbReference type="EMBL" id="CP026652">
    <property type="protein sequence ID" value="AVH54901.1"/>
    <property type="molecule type" value="Genomic_DNA"/>
</dbReference>
<evidence type="ECO:0000313" key="2">
    <source>
        <dbReference type="EMBL" id="AVH54901.1"/>
    </source>
</evidence>
<keyword evidence="1" id="KW-0812">Transmembrane</keyword>
<evidence type="ECO:0000256" key="1">
    <source>
        <dbReference type="SAM" id="Phobius"/>
    </source>
</evidence>
<feature type="transmembrane region" description="Helical" evidence="1">
    <location>
        <begin position="157"/>
        <end position="175"/>
    </location>
</feature>
<reference evidence="2 3" key="1">
    <citation type="submission" date="2018-02" db="EMBL/GenBank/DDBJ databases">
        <title>Complete genome sequence of Streptomyces dengpaensis, the producer of angucyclines.</title>
        <authorList>
            <person name="Yumei L."/>
        </authorList>
    </citation>
    <scope>NUCLEOTIDE SEQUENCE [LARGE SCALE GENOMIC DNA]</scope>
    <source>
        <strain evidence="2 3">XZHG99</strain>
    </source>
</reference>
<dbReference type="InterPro" id="IPR046737">
    <property type="entry name" value="DUF6629"/>
</dbReference>
<evidence type="ECO:0000313" key="3">
    <source>
        <dbReference type="Proteomes" id="UP000238413"/>
    </source>
</evidence>
<evidence type="ECO:0008006" key="4">
    <source>
        <dbReference type="Google" id="ProtNLM"/>
    </source>
</evidence>
<keyword evidence="1" id="KW-0472">Membrane</keyword>
<sequence>MCWSATADLAAGAGIAAVGVACVTQVRSWGDLPLAALPLLLGAHQIIESVVWDAGGGTGPATVAWAVIALPLLAVWVPAGVVCAVPGRARRRLTLPLASGLATAAALAYALATGPVTAEIRGHTVGYVIDLSHPELLVAGYLLATVGALLLSGDRGLLSLGALVAVGAVICWALWELEFVSTWCAFAAVSSVALLGWVRTRDTVAPAT</sequence>
<feature type="transmembrane region" description="Helical" evidence="1">
    <location>
        <begin position="93"/>
        <end position="112"/>
    </location>
</feature>